<keyword evidence="5 6" id="KW-0472">Membrane</keyword>
<dbReference type="RefSeq" id="WP_130646648.1">
    <property type="nucleotide sequence ID" value="NZ_PGCL01000002.1"/>
</dbReference>
<dbReference type="InterPro" id="IPR018076">
    <property type="entry name" value="T2SS_GspF_dom"/>
</dbReference>
<feature type="transmembrane region" description="Helical" evidence="6">
    <location>
        <begin position="41"/>
        <end position="68"/>
    </location>
</feature>
<feature type="domain" description="Type II secretion system protein GspF" evidence="7">
    <location>
        <begin position="138"/>
        <end position="265"/>
    </location>
</feature>
<protein>
    <submittedName>
        <fullName evidence="8">Secretion system protein</fullName>
    </submittedName>
</protein>
<dbReference type="PANTHER" id="PTHR35402:SF1">
    <property type="entry name" value="TYPE II SECRETION SYSTEM PROTEIN GSPF DOMAIN-CONTAINING PROTEIN"/>
    <property type="match status" value="1"/>
</dbReference>
<accession>A0A483CRM4</accession>
<feature type="transmembrane region" description="Helical" evidence="6">
    <location>
        <begin position="279"/>
        <end position="300"/>
    </location>
</feature>
<dbReference type="Pfam" id="PF00482">
    <property type="entry name" value="T2SSF"/>
    <property type="match status" value="1"/>
</dbReference>
<evidence type="ECO:0000259" key="7">
    <source>
        <dbReference type="Pfam" id="PF00482"/>
    </source>
</evidence>
<feature type="transmembrane region" description="Helical" evidence="6">
    <location>
        <begin position="92"/>
        <end position="118"/>
    </location>
</feature>
<organism evidence="8 9">
    <name type="scientific">Methanofollis fontis</name>
    <dbReference type="NCBI Taxonomy" id="2052832"/>
    <lineage>
        <taxon>Archaea</taxon>
        <taxon>Methanobacteriati</taxon>
        <taxon>Methanobacteriota</taxon>
        <taxon>Stenosarchaea group</taxon>
        <taxon>Methanomicrobia</taxon>
        <taxon>Methanomicrobiales</taxon>
        <taxon>Methanomicrobiaceae</taxon>
        <taxon>Methanofollis</taxon>
    </lineage>
</organism>
<keyword evidence="9" id="KW-1185">Reference proteome</keyword>
<dbReference type="AlphaFoldDB" id="A0A483CRM4"/>
<keyword evidence="4 6" id="KW-1133">Transmembrane helix</keyword>
<name>A0A483CRM4_9EURY</name>
<keyword evidence="3 6" id="KW-0812">Transmembrane</keyword>
<reference evidence="8 9" key="1">
    <citation type="submission" date="2017-11" db="EMBL/GenBank/DDBJ databases">
        <title>Isolation and Characterization of Methanofollis Species from Methane Seep Offshore SW Taiwan.</title>
        <authorList>
            <person name="Teng N.-H."/>
            <person name="Lai M.-C."/>
            <person name="Chen S.-C."/>
        </authorList>
    </citation>
    <scope>NUCLEOTIDE SEQUENCE [LARGE SCALE GENOMIC DNA]</scope>
    <source>
        <strain evidence="8 9">FWC-SCC2</strain>
    </source>
</reference>
<keyword evidence="2" id="KW-1003">Cell membrane</keyword>
<dbReference type="EMBL" id="PGCL01000002">
    <property type="protein sequence ID" value="TAJ44841.1"/>
    <property type="molecule type" value="Genomic_DNA"/>
</dbReference>
<dbReference type="Proteomes" id="UP000292580">
    <property type="component" value="Unassembled WGS sequence"/>
</dbReference>
<evidence type="ECO:0000313" key="8">
    <source>
        <dbReference type="EMBL" id="TAJ44841.1"/>
    </source>
</evidence>
<dbReference type="PANTHER" id="PTHR35402">
    <property type="entry name" value="INTEGRAL MEMBRANE PROTEIN-RELATED"/>
    <property type="match status" value="1"/>
</dbReference>
<evidence type="ECO:0000256" key="1">
    <source>
        <dbReference type="ARBA" id="ARBA00004651"/>
    </source>
</evidence>
<evidence type="ECO:0000313" key="9">
    <source>
        <dbReference type="Proteomes" id="UP000292580"/>
    </source>
</evidence>
<dbReference type="GO" id="GO:0005886">
    <property type="term" value="C:plasma membrane"/>
    <property type="evidence" value="ECO:0007669"/>
    <property type="project" value="UniProtKB-SubCell"/>
</dbReference>
<comment type="subcellular location">
    <subcellularLocation>
        <location evidence="1">Cell membrane</location>
        <topology evidence="1">Multi-pass membrane protein</topology>
    </subcellularLocation>
</comment>
<proteinExistence type="predicted"/>
<evidence type="ECO:0000256" key="2">
    <source>
        <dbReference type="ARBA" id="ARBA00022475"/>
    </source>
</evidence>
<gene>
    <name evidence="8" type="ORF">CUJ86_06000</name>
</gene>
<sequence length="307" mass="34139">MNSFERFSFGLLGQRAKGKREEYVELRSDLMQARMKTPFEAYLSTAYLSSLLVGCVTALLLGMLTFFLDIPGMISYHGAVPGFLVALSDFKLLIGTTFVFVFSLLVFGGITYFSFMMYPKVLAGNRRRNIDATLPYAINYVTAMSTAGITPAEVFRLLGESPIYGETAVEARYISREIDLFGRDLIEAMRISSTFTPSPRMKEFLQGAMATISSGANLTEYFRNKAVQYTNENHQQQKTFLETLGLIAESYVTAMVAGTLFLIILQSIMSIIGGDANPIFLIIIIYLIVPFGSIMFIILISSMTPEV</sequence>
<comment type="caution">
    <text evidence="8">The sequence shown here is derived from an EMBL/GenBank/DDBJ whole genome shotgun (WGS) entry which is preliminary data.</text>
</comment>
<dbReference type="InterPro" id="IPR056569">
    <property type="entry name" value="ArlJ-like"/>
</dbReference>
<evidence type="ECO:0000256" key="3">
    <source>
        <dbReference type="ARBA" id="ARBA00022692"/>
    </source>
</evidence>
<feature type="transmembrane region" description="Helical" evidence="6">
    <location>
        <begin position="251"/>
        <end position="273"/>
    </location>
</feature>
<evidence type="ECO:0000256" key="5">
    <source>
        <dbReference type="ARBA" id="ARBA00023136"/>
    </source>
</evidence>
<evidence type="ECO:0000256" key="4">
    <source>
        <dbReference type="ARBA" id="ARBA00022989"/>
    </source>
</evidence>
<evidence type="ECO:0000256" key="6">
    <source>
        <dbReference type="SAM" id="Phobius"/>
    </source>
</evidence>
<dbReference type="OrthoDB" id="12374at2157"/>